<evidence type="ECO:0000313" key="2">
    <source>
        <dbReference type="Proteomes" id="UP001183585"/>
    </source>
</evidence>
<organism evidence="1 2">
    <name type="scientific">Promicromonospora iranensis</name>
    <dbReference type="NCBI Taxonomy" id="1105144"/>
    <lineage>
        <taxon>Bacteria</taxon>
        <taxon>Bacillati</taxon>
        <taxon>Actinomycetota</taxon>
        <taxon>Actinomycetes</taxon>
        <taxon>Micrococcales</taxon>
        <taxon>Promicromonosporaceae</taxon>
        <taxon>Promicromonospora</taxon>
    </lineage>
</organism>
<evidence type="ECO:0008006" key="3">
    <source>
        <dbReference type="Google" id="ProtNLM"/>
    </source>
</evidence>
<gene>
    <name evidence="1" type="ORF">J2S48_001130</name>
</gene>
<name>A0ABU2CJV5_9MICO</name>
<dbReference type="Proteomes" id="UP001183585">
    <property type="component" value="Unassembled WGS sequence"/>
</dbReference>
<keyword evidence="2" id="KW-1185">Reference proteome</keyword>
<reference evidence="1 2" key="1">
    <citation type="submission" date="2023-07" db="EMBL/GenBank/DDBJ databases">
        <title>Sequencing the genomes of 1000 actinobacteria strains.</title>
        <authorList>
            <person name="Klenk H.-P."/>
        </authorList>
    </citation>
    <scope>NUCLEOTIDE SEQUENCE [LARGE SCALE GENOMIC DNA]</scope>
    <source>
        <strain evidence="1 2">DSM 45554</strain>
    </source>
</reference>
<dbReference type="RefSeq" id="WP_274994004.1">
    <property type="nucleotide sequence ID" value="NZ_JAJQQP010000006.1"/>
</dbReference>
<dbReference type="SUPFAM" id="SSF48239">
    <property type="entry name" value="Terpenoid cyclases/Protein prenyltransferases"/>
    <property type="match status" value="1"/>
</dbReference>
<sequence>MSTTTKIDIGAAQRFIYADARLLERHRLAVLSGDAAAGRVLDALRPYRNDDGGWGHALEPDLRGPDSQVSSALSALEVLAELGTDAAPEVMRLVTETADWLASVALPDGRVPQVLPSAADHPAAPWMQPNDNGFLTFATAARLWEVRAHHPWLDAATTWCWGQLDGETPVGGYAVLFALGFLDAVPEPGRAAEAVERLRPALSDDGTIAVEGGQDDERLRPLDLSPRPGAPSRALFSEAQISAELDRLEQEQLDDGGWDFDFLHWSPGQTVEWRGIVTLGALRTLRQHGRLPQLP</sequence>
<dbReference type="EMBL" id="JAVDYE010000001">
    <property type="protein sequence ID" value="MDR7381615.1"/>
    <property type="molecule type" value="Genomic_DNA"/>
</dbReference>
<protein>
    <recommendedName>
        <fullName evidence="3">Prenyltransferase/squalene oxidase-like repeat protein</fullName>
    </recommendedName>
</protein>
<accession>A0ABU2CJV5</accession>
<evidence type="ECO:0000313" key="1">
    <source>
        <dbReference type="EMBL" id="MDR7381615.1"/>
    </source>
</evidence>
<comment type="caution">
    <text evidence="1">The sequence shown here is derived from an EMBL/GenBank/DDBJ whole genome shotgun (WGS) entry which is preliminary data.</text>
</comment>
<dbReference type="InterPro" id="IPR008930">
    <property type="entry name" value="Terpenoid_cyclase/PrenylTrfase"/>
</dbReference>
<proteinExistence type="predicted"/>
<dbReference type="Gene3D" id="1.50.10.20">
    <property type="match status" value="1"/>
</dbReference>